<evidence type="ECO:0000256" key="10">
    <source>
        <dbReference type="ARBA" id="ARBA00023201"/>
    </source>
</evidence>
<keyword evidence="9 12" id="KW-0472">Membrane</keyword>
<evidence type="ECO:0000256" key="4">
    <source>
        <dbReference type="ARBA" id="ARBA00022475"/>
    </source>
</evidence>
<name>A0A447U5B9_SALET</name>
<organism evidence="13 14">
    <name type="scientific">Salmonella enterica I</name>
    <dbReference type="NCBI Taxonomy" id="59201"/>
    <lineage>
        <taxon>Bacteria</taxon>
        <taxon>Pseudomonadati</taxon>
        <taxon>Pseudomonadota</taxon>
        <taxon>Gammaproteobacteria</taxon>
        <taxon>Enterobacterales</taxon>
        <taxon>Enterobacteriaceae</taxon>
        <taxon>Salmonella</taxon>
    </lineage>
</organism>
<evidence type="ECO:0000256" key="6">
    <source>
        <dbReference type="ARBA" id="ARBA00022989"/>
    </source>
</evidence>
<evidence type="ECO:0000256" key="5">
    <source>
        <dbReference type="ARBA" id="ARBA00022692"/>
    </source>
</evidence>
<evidence type="ECO:0000313" key="14">
    <source>
        <dbReference type="Proteomes" id="UP000269208"/>
    </source>
</evidence>
<evidence type="ECO:0000256" key="1">
    <source>
        <dbReference type="ARBA" id="ARBA00004651"/>
    </source>
</evidence>
<evidence type="ECO:0000256" key="12">
    <source>
        <dbReference type="SAM" id="Phobius"/>
    </source>
</evidence>
<evidence type="ECO:0000313" key="13">
    <source>
        <dbReference type="EMBL" id="VEB60973.1"/>
    </source>
</evidence>
<feature type="transmembrane region" description="Helical" evidence="12">
    <location>
        <begin position="75"/>
        <end position="94"/>
    </location>
</feature>
<evidence type="ECO:0000256" key="3">
    <source>
        <dbReference type="ARBA" id="ARBA00022448"/>
    </source>
</evidence>
<gene>
    <name evidence="13" type="ORF">NCTC6754_06712</name>
</gene>
<dbReference type="GO" id="GO:0005886">
    <property type="term" value="C:plasma membrane"/>
    <property type="evidence" value="ECO:0007669"/>
    <property type="project" value="UniProtKB-SubCell"/>
</dbReference>
<dbReference type="EMBL" id="LR134190">
    <property type="protein sequence ID" value="VEB60973.1"/>
    <property type="molecule type" value="Genomic_DNA"/>
</dbReference>
<keyword evidence="4" id="KW-1003">Cell membrane</keyword>
<dbReference type="InterPro" id="IPR038377">
    <property type="entry name" value="Na/Glc_symporter_sf"/>
</dbReference>
<feature type="transmembrane region" description="Helical" evidence="12">
    <location>
        <begin position="42"/>
        <end position="63"/>
    </location>
</feature>
<keyword evidence="5 12" id="KW-0812">Transmembrane</keyword>
<evidence type="ECO:0000256" key="8">
    <source>
        <dbReference type="ARBA" id="ARBA00023065"/>
    </source>
</evidence>
<proteinExistence type="inferred from homology"/>
<comment type="subcellular location">
    <subcellularLocation>
        <location evidence="1">Cell membrane</location>
        <topology evidence="1">Multi-pass membrane protein</topology>
    </subcellularLocation>
</comment>
<keyword evidence="8" id="KW-0406">Ion transport</keyword>
<dbReference type="PROSITE" id="PS50283">
    <property type="entry name" value="NA_SOLUT_SYMP_3"/>
    <property type="match status" value="1"/>
</dbReference>
<evidence type="ECO:0000256" key="2">
    <source>
        <dbReference type="ARBA" id="ARBA00006434"/>
    </source>
</evidence>
<dbReference type="Pfam" id="PF00474">
    <property type="entry name" value="SSF"/>
    <property type="match status" value="1"/>
</dbReference>
<dbReference type="Proteomes" id="UP000269208">
    <property type="component" value="Chromosome"/>
</dbReference>
<dbReference type="InterPro" id="IPR001734">
    <property type="entry name" value="Na/solute_symporter"/>
</dbReference>
<evidence type="ECO:0000256" key="9">
    <source>
        <dbReference type="ARBA" id="ARBA00023136"/>
    </source>
</evidence>
<dbReference type="GO" id="GO:0006814">
    <property type="term" value="P:sodium ion transport"/>
    <property type="evidence" value="ECO:0007669"/>
    <property type="project" value="UniProtKB-KW"/>
</dbReference>
<dbReference type="GO" id="GO:0015293">
    <property type="term" value="F:symporter activity"/>
    <property type="evidence" value="ECO:0007669"/>
    <property type="project" value="TreeGrafter"/>
</dbReference>
<keyword evidence="6 12" id="KW-1133">Transmembrane helix</keyword>
<evidence type="ECO:0000256" key="7">
    <source>
        <dbReference type="ARBA" id="ARBA00023053"/>
    </source>
</evidence>
<keyword evidence="10" id="KW-0739">Sodium transport</keyword>
<dbReference type="PANTHER" id="PTHR42985">
    <property type="entry name" value="SODIUM-COUPLED MONOCARBOXYLATE TRANSPORTER"/>
    <property type="match status" value="1"/>
</dbReference>
<comment type="similarity">
    <text evidence="2 11">Belongs to the sodium:solute symporter (SSF) (TC 2.A.21) family.</text>
</comment>
<dbReference type="Gene3D" id="1.20.1730.10">
    <property type="entry name" value="Sodium/glucose cotransporter"/>
    <property type="match status" value="1"/>
</dbReference>
<protein>
    <submittedName>
        <fullName evidence="13">Acetylneuraminate ABC transporter</fullName>
    </submittedName>
</protein>
<keyword evidence="7" id="KW-0915">Sodium</keyword>
<keyword evidence="3" id="KW-0813">Transport</keyword>
<dbReference type="PANTHER" id="PTHR42985:SF40">
    <property type="entry name" value="LD47995P-RELATED"/>
    <property type="match status" value="1"/>
</dbReference>
<reference evidence="13 14" key="1">
    <citation type="submission" date="2018-12" db="EMBL/GenBank/DDBJ databases">
        <authorList>
            <consortium name="Pathogen Informatics"/>
        </authorList>
    </citation>
    <scope>NUCLEOTIDE SEQUENCE [LARGE SCALE GENOMIC DNA]</scope>
    <source>
        <strain evidence="13 14">NCTC6754</strain>
    </source>
</reference>
<dbReference type="InterPro" id="IPR051163">
    <property type="entry name" value="Sodium:Solute_Symporter_SSF"/>
</dbReference>
<evidence type="ECO:0000256" key="11">
    <source>
        <dbReference type="RuleBase" id="RU362091"/>
    </source>
</evidence>
<sequence>MNISKHGSMCAAVCFASMSFMLFHIGRIAIITFLTVLALRPFIAIDPVILVLLISVMCIIYTWMGGIEGVIWTDVIQGLLLSGSAILIFIVICLKVQGGIDEIFTVTQQADKFFPATQFHWSWTESTVPVLMIGFSVCQYSAIYCQSGCGPTLYRD</sequence>
<accession>A0A447U5B9</accession>
<dbReference type="AlphaFoldDB" id="A0A447U5B9"/>